<feature type="transmembrane region" description="Helical" evidence="7">
    <location>
        <begin position="85"/>
        <end position="106"/>
    </location>
</feature>
<dbReference type="Proteomes" id="UP000649617">
    <property type="component" value="Unassembled WGS sequence"/>
</dbReference>
<feature type="transmembrane region" description="Helical" evidence="7">
    <location>
        <begin position="326"/>
        <end position="352"/>
    </location>
</feature>
<dbReference type="InterPro" id="IPR011701">
    <property type="entry name" value="MFS"/>
</dbReference>
<feature type="transmembrane region" description="Helical" evidence="7">
    <location>
        <begin position="208"/>
        <end position="225"/>
    </location>
</feature>
<evidence type="ECO:0000256" key="1">
    <source>
        <dbReference type="ARBA" id="ARBA00004141"/>
    </source>
</evidence>
<dbReference type="PANTHER" id="PTHR23504">
    <property type="entry name" value="MAJOR FACILITATOR SUPERFAMILY DOMAIN-CONTAINING PROTEIN 10"/>
    <property type="match status" value="1"/>
</dbReference>
<dbReference type="GO" id="GO:0022857">
    <property type="term" value="F:transmembrane transporter activity"/>
    <property type="evidence" value="ECO:0007669"/>
    <property type="project" value="InterPro"/>
</dbReference>
<dbReference type="AlphaFoldDB" id="A0A812IY99"/>
<feature type="transmembrane region" description="Helical" evidence="7">
    <location>
        <begin position="254"/>
        <end position="273"/>
    </location>
</feature>
<dbReference type="Pfam" id="PF07690">
    <property type="entry name" value="MFS_1"/>
    <property type="match status" value="1"/>
</dbReference>
<evidence type="ECO:0000256" key="6">
    <source>
        <dbReference type="SAM" id="MobiDB-lite"/>
    </source>
</evidence>
<evidence type="ECO:0000256" key="7">
    <source>
        <dbReference type="SAM" id="Phobius"/>
    </source>
</evidence>
<evidence type="ECO:0000256" key="2">
    <source>
        <dbReference type="ARBA" id="ARBA00022448"/>
    </source>
</evidence>
<evidence type="ECO:0000256" key="4">
    <source>
        <dbReference type="ARBA" id="ARBA00022989"/>
    </source>
</evidence>
<dbReference type="PANTHER" id="PTHR23504:SF1">
    <property type="entry name" value="GH21943P-RELATED"/>
    <property type="match status" value="1"/>
</dbReference>
<keyword evidence="3 7" id="KW-0812">Transmembrane</keyword>
<sequence length="403" mass="44762">MPLCQFLTLPLVGVASDAYGRKKTLLVVYCLSNISLLFTDLFVFFDVSYWFAIAINPFLNAQLVTTILNASCVDLLDSQDRSAGIALISSLDTVAYMIGLVTGMHLTLHRNFLIATCLVPVCAIWCYLVFPETLPAEKRHFTMNYRNFLPWDSLPILWRTNTLMRLSIVTGIAAFVDQSSSRMMGTYYQRIMNWTAKDNYVFESCWDFSMIVWLTFLFPLLVIYAGEIGTMAFGRLVGSLYCFVAVFVRKPSHAFANCLLCAGPMTFALPAVAGLKSRLVHEEEQGRMQSAISTVYVVSGSVGTVIGGIFFEEFGNVSDTGSFDKLYILAAGLVLLNLAGMLTSFGLFYDLFGRTYHLMDERARAMFPSMKRELSGEENALRGSLENSPETTSTTTTYGSATA</sequence>
<dbReference type="Gene3D" id="1.20.1250.20">
    <property type="entry name" value="MFS general substrate transporter like domains"/>
    <property type="match status" value="1"/>
</dbReference>
<feature type="region of interest" description="Disordered" evidence="6">
    <location>
        <begin position="378"/>
        <end position="403"/>
    </location>
</feature>
<dbReference type="GO" id="GO:0016020">
    <property type="term" value="C:membrane"/>
    <property type="evidence" value="ECO:0007669"/>
    <property type="project" value="UniProtKB-SubCell"/>
</dbReference>
<keyword evidence="2" id="KW-0813">Transport</keyword>
<dbReference type="EMBL" id="CAJNIZ010001459">
    <property type="protein sequence ID" value="CAE7191401.1"/>
    <property type="molecule type" value="Genomic_DNA"/>
</dbReference>
<dbReference type="OrthoDB" id="419616at2759"/>
<proteinExistence type="predicted"/>
<accession>A0A812IY99</accession>
<comment type="subcellular location">
    <subcellularLocation>
        <location evidence="1">Membrane</location>
        <topology evidence="1">Multi-pass membrane protein</topology>
    </subcellularLocation>
</comment>
<feature type="transmembrane region" description="Helical" evidence="7">
    <location>
        <begin position="294"/>
        <end position="311"/>
    </location>
</feature>
<keyword evidence="5 7" id="KW-0472">Membrane</keyword>
<dbReference type="InterPro" id="IPR036259">
    <property type="entry name" value="MFS_trans_sf"/>
</dbReference>
<organism evidence="8 9">
    <name type="scientific">Symbiodinium pilosum</name>
    <name type="common">Dinoflagellate</name>
    <dbReference type="NCBI Taxonomy" id="2952"/>
    <lineage>
        <taxon>Eukaryota</taxon>
        <taxon>Sar</taxon>
        <taxon>Alveolata</taxon>
        <taxon>Dinophyceae</taxon>
        <taxon>Suessiales</taxon>
        <taxon>Symbiodiniaceae</taxon>
        <taxon>Symbiodinium</taxon>
    </lineage>
</organism>
<name>A0A812IY99_SYMPI</name>
<feature type="transmembrane region" description="Helical" evidence="7">
    <location>
        <begin position="26"/>
        <end position="52"/>
    </location>
</feature>
<dbReference type="SUPFAM" id="SSF103473">
    <property type="entry name" value="MFS general substrate transporter"/>
    <property type="match status" value="1"/>
</dbReference>
<comment type="caution">
    <text evidence="8">The sequence shown here is derived from an EMBL/GenBank/DDBJ whole genome shotgun (WGS) entry which is preliminary data.</text>
</comment>
<evidence type="ECO:0000313" key="9">
    <source>
        <dbReference type="Proteomes" id="UP000649617"/>
    </source>
</evidence>
<evidence type="ECO:0000256" key="3">
    <source>
        <dbReference type="ARBA" id="ARBA00022692"/>
    </source>
</evidence>
<evidence type="ECO:0000313" key="8">
    <source>
        <dbReference type="EMBL" id="CAE7191401.1"/>
    </source>
</evidence>
<protein>
    <submittedName>
        <fullName evidence="8">MFSD14A protein</fullName>
    </submittedName>
</protein>
<evidence type="ECO:0000256" key="5">
    <source>
        <dbReference type="ARBA" id="ARBA00023136"/>
    </source>
</evidence>
<feature type="compositionally biased region" description="Low complexity" evidence="6">
    <location>
        <begin position="391"/>
        <end position="403"/>
    </location>
</feature>
<reference evidence="8" key="1">
    <citation type="submission" date="2021-02" db="EMBL/GenBank/DDBJ databases">
        <authorList>
            <person name="Dougan E. K."/>
            <person name="Rhodes N."/>
            <person name="Thang M."/>
            <person name="Chan C."/>
        </authorList>
    </citation>
    <scope>NUCLEOTIDE SEQUENCE</scope>
</reference>
<keyword evidence="9" id="KW-1185">Reference proteome</keyword>
<gene>
    <name evidence="8" type="primary">MFSD14A</name>
    <name evidence="8" type="ORF">SPIL2461_LOCUS1502</name>
</gene>
<feature type="transmembrane region" description="Helical" evidence="7">
    <location>
        <begin position="112"/>
        <end position="130"/>
    </location>
</feature>
<keyword evidence="4 7" id="KW-1133">Transmembrane helix</keyword>